<dbReference type="STRING" id="1527.SAMN04489757_11043"/>
<keyword evidence="3" id="KW-1185">Reference proteome</keyword>
<sequence length="184" mass="21403">MKKENLIALGLTEEQVSEVMDIYAKDLKGYIPKKRFDEVNDSRKDLEKLIKNKNEQLISFEEKIKGCEEAEKIIKKLQQEYESAKKSYEAKIKDMTITSAIQSKLMNVKYSDLLLDKFDKSVLVVNEDETVSGIDEQLTMLKKQYNDLFIDMKDKELNCQEKSPEGIKNPWSIEHFNLAVKVKV</sequence>
<dbReference type="EMBL" id="FOWD01000010">
    <property type="protein sequence ID" value="SFO13031.1"/>
    <property type="molecule type" value="Genomic_DNA"/>
</dbReference>
<feature type="coiled-coil region" evidence="1">
    <location>
        <begin position="36"/>
        <end position="94"/>
    </location>
</feature>
<evidence type="ECO:0000313" key="2">
    <source>
        <dbReference type="EMBL" id="SFO13031.1"/>
    </source>
</evidence>
<gene>
    <name evidence="2" type="ORF">SAMN04489757_11043</name>
</gene>
<evidence type="ECO:0000313" key="3">
    <source>
        <dbReference type="Proteomes" id="UP000198806"/>
    </source>
</evidence>
<reference evidence="2 3" key="1">
    <citation type="submission" date="2016-10" db="EMBL/GenBank/DDBJ databases">
        <authorList>
            <person name="de Groot N.N."/>
        </authorList>
    </citation>
    <scope>NUCLEOTIDE SEQUENCE [LARGE SCALE GENOMIC DNA]</scope>
    <source>
        <strain evidence="2 3">DSM 1283</strain>
    </source>
</reference>
<accession>A0A1I5EPS2</accession>
<dbReference type="Pfam" id="PF06810">
    <property type="entry name" value="Phage_scaffold"/>
    <property type="match status" value="1"/>
</dbReference>
<proteinExistence type="predicted"/>
<keyword evidence="1" id="KW-0175">Coiled coil</keyword>
<dbReference type="Proteomes" id="UP000198806">
    <property type="component" value="Unassembled WGS sequence"/>
</dbReference>
<dbReference type="AlphaFoldDB" id="A0A1I5EPS2"/>
<dbReference type="RefSeq" id="WP_091685754.1">
    <property type="nucleotide sequence ID" value="NZ_BAABFM010000061.1"/>
</dbReference>
<evidence type="ECO:0000256" key="1">
    <source>
        <dbReference type="SAM" id="Coils"/>
    </source>
</evidence>
<dbReference type="InterPro" id="IPR009636">
    <property type="entry name" value="SCAF"/>
</dbReference>
<name>A0A1I5EPS2_9FIRM</name>
<protein>
    <submittedName>
        <fullName evidence="2">Phage minor structural protein GP20</fullName>
    </submittedName>
</protein>
<dbReference type="OrthoDB" id="2365850at2"/>
<organism evidence="2 3">
    <name type="scientific">Anaerocolumna aminovalerica</name>
    <dbReference type="NCBI Taxonomy" id="1527"/>
    <lineage>
        <taxon>Bacteria</taxon>
        <taxon>Bacillati</taxon>
        <taxon>Bacillota</taxon>
        <taxon>Clostridia</taxon>
        <taxon>Lachnospirales</taxon>
        <taxon>Lachnospiraceae</taxon>
        <taxon>Anaerocolumna</taxon>
    </lineage>
</organism>